<comment type="caution">
    <text evidence="2">The sequence shown here is derived from an EMBL/GenBank/DDBJ whole genome shotgun (WGS) entry which is preliminary data.</text>
</comment>
<dbReference type="Proteomes" id="UP000823521">
    <property type="component" value="Unassembled WGS sequence"/>
</dbReference>
<dbReference type="EMBL" id="WVUH01000458">
    <property type="protein sequence ID" value="MBO4210335.1"/>
    <property type="molecule type" value="Genomic_DNA"/>
</dbReference>
<organism evidence="2 3">
    <name type="scientific">Micromonospora echinofusca</name>
    <dbReference type="NCBI Taxonomy" id="47858"/>
    <lineage>
        <taxon>Bacteria</taxon>
        <taxon>Bacillati</taxon>
        <taxon>Actinomycetota</taxon>
        <taxon>Actinomycetes</taxon>
        <taxon>Micromonosporales</taxon>
        <taxon>Micromonosporaceae</taxon>
        <taxon>Micromonospora</taxon>
    </lineage>
</organism>
<accession>A0ABS3W0M7</accession>
<dbReference type="RefSeq" id="WP_208817428.1">
    <property type="nucleotide sequence ID" value="NZ_WVUH01000458.1"/>
</dbReference>
<dbReference type="NCBIfam" id="NF041216">
    <property type="entry name" value="CU044_2847_fam"/>
    <property type="match status" value="1"/>
</dbReference>
<gene>
    <name evidence="2" type="ORF">GSF22_30725</name>
</gene>
<evidence type="ECO:0000259" key="1">
    <source>
        <dbReference type="Pfam" id="PF19493"/>
    </source>
</evidence>
<name>A0ABS3W0M7_MICEH</name>
<keyword evidence="3" id="KW-1185">Reference proteome</keyword>
<reference evidence="2 3" key="1">
    <citation type="submission" date="2019-12" db="EMBL/GenBank/DDBJ databases">
        <title>Whole genome sequencing of endophytic Actinobacterium Micromonospora sp. MPMI6T.</title>
        <authorList>
            <person name="Evv R."/>
            <person name="Podile A.R."/>
        </authorList>
    </citation>
    <scope>NUCLEOTIDE SEQUENCE [LARGE SCALE GENOMIC DNA]</scope>
    <source>
        <strain evidence="2 3">MPMI6</strain>
    </source>
</reference>
<dbReference type="InterPro" id="IPR045794">
    <property type="entry name" value="Trypco1"/>
</dbReference>
<dbReference type="Pfam" id="PF19493">
    <property type="entry name" value="Trypco1"/>
    <property type="match status" value="1"/>
</dbReference>
<proteinExistence type="predicted"/>
<protein>
    <recommendedName>
        <fullName evidence="1">Trypsin-co-occurring domain-containing protein</fullName>
    </recommendedName>
</protein>
<evidence type="ECO:0000313" key="2">
    <source>
        <dbReference type="EMBL" id="MBO4210335.1"/>
    </source>
</evidence>
<evidence type="ECO:0000313" key="3">
    <source>
        <dbReference type="Proteomes" id="UP000823521"/>
    </source>
</evidence>
<sequence length="107" mass="11491">MANETIRTEDGTRFHVETDQRYVSPRAGEPGRLVRQRQQFGEVIRQVARSVSSGLAGTRADSVRIQFGLVMDAEGVVTVTRGTEAANLVVTLEYSNGPADVPSGADG</sequence>
<feature type="domain" description="Trypsin-co-occurring" evidence="1">
    <location>
        <begin position="7"/>
        <end position="95"/>
    </location>
</feature>